<dbReference type="InterPro" id="IPR005467">
    <property type="entry name" value="His_kinase_dom"/>
</dbReference>
<dbReference type="GO" id="GO:0016020">
    <property type="term" value="C:membrane"/>
    <property type="evidence" value="ECO:0007669"/>
    <property type="project" value="UniProtKB-SubCell"/>
</dbReference>
<keyword evidence="6" id="KW-0812">Transmembrane</keyword>
<feature type="domain" description="Response regulatory" evidence="16">
    <location>
        <begin position="318"/>
        <end position="437"/>
    </location>
</feature>
<dbReference type="SUPFAM" id="SSF47384">
    <property type="entry name" value="Homodimeric domain of signal transducing histidine kinase"/>
    <property type="match status" value="1"/>
</dbReference>
<evidence type="ECO:0000259" key="15">
    <source>
        <dbReference type="PROSITE" id="PS50109"/>
    </source>
</evidence>
<evidence type="ECO:0000256" key="14">
    <source>
        <dbReference type="SAM" id="Coils"/>
    </source>
</evidence>
<dbReference type="GO" id="GO:0000155">
    <property type="term" value="F:phosphorelay sensor kinase activity"/>
    <property type="evidence" value="ECO:0007669"/>
    <property type="project" value="InterPro"/>
</dbReference>
<keyword evidence="4 13" id="KW-0597">Phosphoprotein</keyword>
<dbReference type="SMART" id="SM00387">
    <property type="entry name" value="HATPase_c"/>
    <property type="match status" value="1"/>
</dbReference>
<evidence type="ECO:0000259" key="16">
    <source>
        <dbReference type="PROSITE" id="PS50110"/>
    </source>
</evidence>
<dbReference type="SUPFAM" id="SSF52172">
    <property type="entry name" value="CheY-like"/>
    <property type="match status" value="1"/>
</dbReference>
<feature type="coiled-coil region" evidence="14">
    <location>
        <begin position="11"/>
        <end position="70"/>
    </location>
</feature>
<dbReference type="InterPro" id="IPR001789">
    <property type="entry name" value="Sig_transdc_resp-reg_receiver"/>
</dbReference>
<keyword evidence="10" id="KW-1133">Transmembrane helix</keyword>
<evidence type="ECO:0000256" key="1">
    <source>
        <dbReference type="ARBA" id="ARBA00000085"/>
    </source>
</evidence>
<comment type="subcellular location">
    <subcellularLocation>
        <location evidence="2">Membrane</location>
    </subcellularLocation>
</comment>
<dbReference type="EC" id="2.7.13.3" evidence="3"/>
<dbReference type="Pfam" id="PF00072">
    <property type="entry name" value="Response_reg"/>
    <property type="match status" value="1"/>
</dbReference>
<dbReference type="InterPro" id="IPR036097">
    <property type="entry name" value="HisK_dim/P_sf"/>
</dbReference>
<dbReference type="PANTHER" id="PTHR45339">
    <property type="entry name" value="HYBRID SIGNAL TRANSDUCTION HISTIDINE KINASE J"/>
    <property type="match status" value="1"/>
</dbReference>
<dbReference type="CDD" id="cd17546">
    <property type="entry name" value="REC_hyHK_CKI1_RcsC-like"/>
    <property type="match status" value="1"/>
</dbReference>
<feature type="modified residue" description="4-aspartylphosphate" evidence="13">
    <location>
        <position position="367"/>
    </location>
</feature>
<dbReference type="InterPro" id="IPR003661">
    <property type="entry name" value="HisK_dim/P_dom"/>
</dbReference>
<evidence type="ECO:0000256" key="11">
    <source>
        <dbReference type="ARBA" id="ARBA00023012"/>
    </source>
</evidence>
<evidence type="ECO:0000256" key="2">
    <source>
        <dbReference type="ARBA" id="ARBA00004370"/>
    </source>
</evidence>
<keyword evidence="8 17" id="KW-0418">Kinase</keyword>
<dbReference type="InterPro" id="IPR011006">
    <property type="entry name" value="CheY-like_superfamily"/>
</dbReference>
<dbReference type="PANTHER" id="PTHR45339:SF1">
    <property type="entry name" value="HYBRID SIGNAL TRANSDUCTION HISTIDINE KINASE J"/>
    <property type="match status" value="1"/>
</dbReference>
<keyword evidence="5" id="KW-0808">Transferase</keyword>
<dbReference type="Gene3D" id="3.30.565.10">
    <property type="entry name" value="Histidine kinase-like ATPase, C-terminal domain"/>
    <property type="match status" value="1"/>
</dbReference>
<dbReference type="SMART" id="SM00388">
    <property type="entry name" value="HisKA"/>
    <property type="match status" value="1"/>
</dbReference>
<comment type="catalytic activity">
    <reaction evidence="1">
        <text>ATP + protein L-histidine = ADP + protein N-phospho-L-histidine.</text>
        <dbReference type="EC" id="2.7.13.3"/>
    </reaction>
</comment>
<evidence type="ECO:0000256" key="9">
    <source>
        <dbReference type="ARBA" id="ARBA00022840"/>
    </source>
</evidence>
<dbReference type="PROSITE" id="PS50109">
    <property type="entry name" value="HIS_KIN"/>
    <property type="match status" value="1"/>
</dbReference>
<sequence>MPGETVSRARYERAVKARAEAEALLEQKSRALWEANKALREQAEALEEAVRSRTEELERARAEAEAANDAKSGFLAVISHEIRTPMNAILGMAAGLEESGLPPDQQEMAQVILSSGRVLLDLLNDVLDLSKIEAGRMEMEMRPFDLRAFAAEERALFSEMAASRGLAFSVEVMADKALVVSDPTRLRQVLSNLLSNAFKFTREGAVAVLLTVRDGQLQMRVTDSGPGVPEAHRPRLFQAFSQGDASVTRTHGGTGLGLAISRRFCRLLGGDLVYEHVPGGGACFVATVALGAAPVADRRIDRAEGFKAEQVLRARRWRVLVAEDSETNQKVLRLVLKPFDLDLRMVTDGAQAVALRKTRAFDLVLMDVNMPVMDGLVAAAAIRAWEAGTGAPRVPIMALTANVMTHQVSDYATQGIDAHVGKPFRREELVQGMARLLKCPG</sequence>
<comment type="caution">
    <text evidence="17">The sequence shown here is derived from an EMBL/GenBank/DDBJ whole genome shotgun (WGS) entry which is preliminary data.</text>
</comment>
<keyword evidence="18" id="KW-1185">Reference proteome</keyword>
<dbReference type="FunFam" id="1.10.287.130:FF:000004">
    <property type="entry name" value="Ethylene receptor 1"/>
    <property type="match status" value="1"/>
</dbReference>
<dbReference type="PRINTS" id="PR00344">
    <property type="entry name" value="BCTRLSENSOR"/>
</dbReference>
<dbReference type="SMART" id="SM00448">
    <property type="entry name" value="REC"/>
    <property type="match status" value="1"/>
</dbReference>
<evidence type="ECO:0000256" key="7">
    <source>
        <dbReference type="ARBA" id="ARBA00022741"/>
    </source>
</evidence>
<dbReference type="Gene3D" id="3.40.50.2300">
    <property type="match status" value="1"/>
</dbReference>
<dbReference type="InterPro" id="IPR004358">
    <property type="entry name" value="Sig_transdc_His_kin-like_C"/>
</dbReference>
<dbReference type="InterPro" id="IPR036890">
    <property type="entry name" value="HATPase_C_sf"/>
</dbReference>
<evidence type="ECO:0000256" key="8">
    <source>
        <dbReference type="ARBA" id="ARBA00022777"/>
    </source>
</evidence>
<keyword evidence="7" id="KW-0547">Nucleotide-binding</keyword>
<dbReference type="Proteomes" id="UP000005713">
    <property type="component" value="Unassembled WGS sequence"/>
</dbReference>
<evidence type="ECO:0000256" key="12">
    <source>
        <dbReference type="ARBA" id="ARBA00023136"/>
    </source>
</evidence>
<evidence type="ECO:0000256" key="3">
    <source>
        <dbReference type="ARBA" id="ARBA00012438"/>
    </source>
</evidence>
<dbReference type="Pfam" id="PF02518">
    <property type="entry name" value="HATPase_c"/>
    <property type="match status" value="1"/>
</dbReference>
<keyword evidence="12" id="KW-0472">Membrane</keyword>
<dbReference type="EMBL" id="AAYA01000014">
    <property type="protein sequence ID" value="EBA06584.1"/>
    <property type="molecule type" value="Genomic_DNA"/>
</dbReference>
<evidence type="ECO:0000313" key="18">
    <source>
        <dbReference type="Proteomes" id="UP000005713"/>
    </source>
</evidence>
<dbReference type="PROSITE" id="PS50110">
    <property type="entry name" value="RESPONSE_REGULATORY"/>
    <property type="match status" value="1"/>
</dbReference>
<dbReference type="FunFam" id="3.30.565.10:FF:000010">
    <property type="entry name" value="Sensor histidine kinase RcsC"/>
    <property type="match status" value="1"/>
</dbReference>
<dbReference type="CDD" id="cd16922">
    <property type="entry name" value="HATPase_EvgS-ArcB-TorS-like"/>
    <property type="match status" value="1"/>
</dbReference>
<reference evidence="17 18" key="1">
    <citation type="submission" date="2006-06" db="EMBL/GenBank/DDBJ databases">
        <authorList>
            <person name="Moran M.A."/>
            <person name="Ferriera S."/>
            <person name="Johnson J."/>
            <person name="Kravitz S."/>
            <person name="Beeson K."/>
            <person name="Sutton G."/>
            <person name="Rogers Y.-H."/>
            <person name="Friedman R."/>
            <person name="Frazier M."/>
            <person name="Venter J.C."/>
        </authorList>
    </citation>
    <scope>NUCLEOTIDE SEQUENCE [LARGE SCALE GENOMIC DNA]</scope>
    <source>
        <strain evidence="17 18">E-37</strain>
    </source>
</reference>
<evidence type="ECO:0000313" key="17">
    <source>
        <dbReference type="EMBL" id="EBA06584.1"/>
    </source>
</evidence>
<dbReference type="GO" id="GO:0005524">
    <property type="term" value="F:ATP binding"/>
    <property type="evidence" value="ECO:0007669"/>
    <property type="project" value="UniProtKB-KW"/>
</dbReference>
<feature type="domain" description="Histidine kinase" evidence="15">
    <location>
        <begin position="77"/>
        <end position="292"/>
    </location>
</feature>
<protein>
    <recommendedName>
        <fullName evidence="3">histidine kinase</fullName>
        <ecNumber evidence="3">2.7.13.3</ecNumber>
    </recommendedName>
</protein>
<dbReference type="eggNOG" id="COG0642">
    <property type="taxonomic scope" value="Bacteria"/>
</dbReference>
<gene>
    <name evidence="17" type="ORF">SSE37_10023</name>
</gene>
<proteinExistence type="predicted"/>
<dbReference type="AlphaFoldDB" id="A3K8A5"/>
<dbReference type="InterPro" id="IPR003594">
    <property type="entry name" value="HATPase_dom"/>
</dbReference>
<evidence type="ECO:0000256" key="10">
    <source>
        <dbReference type="ARBA" id="ARBA00022989"/>
    </source>
</evidence>
<dbReference type="CDD" id="cd00082">
    <property type="entry name" value="HisKA"/>
    <property type="match status" value="1"/>
</dbReference>
<evidence type="ECO:0000256" key="6">
    <source>
        <dbReference type="ARBA" id="ARBA00022692"/>
    </source>
</evidence>
<keyword evidence="9" id="KW-0067">ATP-binding</keyword>
<evidence type="ECO:0000256" key="4">
    <source>
        <dbReference type="ARBA" id="ARBA00022553"/>
    </source>
</evidence>
<keyword evidence="14" id="KW-0175">Coiled coil</keyword>
<dbReference type="Pfam" id="PF00512">
    <property type="entry name" value="HisKA"/>
    <property type="match status" value="1"/>
</dbReference>
<organism evidence="17 18">
    <name type="scientific">Sagittula stellata (strain ATCC 700073 / DSM 11524 / E-37)</name>
    <dbReference type="NCBI Taxonomy" id="388399"/>
    <lineage>
        <taxon>Bacteria</taxon>
        <taxon>Pseudomonadati</taxon>
        <taxon>Pseudomonadota</taxon>
        <taxon>Alphaproteobacteria</taxon>
        <taxon>Rhodobacterales</taxon>
        <taxon>Roseobacteraceae</taxon>
        <taxon>Sagittula</taxon>
    </lineage>
</organism>
<accession>A3K8A5</accession>
<name>A3K8A5_SAGS3</name>
<dbReference type="RefSeq" id="WP_005862177.1">
    <property type="nucleotide sequence ID" value="NZ_AAYA01000014.1"/>
</dbReference>
<evidence type="ECO:0000256" key="13">
    <source>
        <dbReference type="PROSITE-ProRule" id="PRU00169"/>
    </source>
</evidence>
<dbReference type="Gene3D" id="1.10.287.130">
    <property type="match status" value="1"/>
</dbReference>
<keyword evidence="11" id="KW-0902">Two-component regulatory system</keyword>
<evidence type="ECO:0000256" key="5">
    <source>
        <dbReference type="ARBA" id="ARBA00022679"/>
    </source>
</evidence>
<dbReference type="SUPFAM" id="SSF55874">
    <property type="entry name" value="ATPase domain of HSP90 chaperone/DNA topoisomerase II/histidine kinase"/>
    <property type="match status" value="1"/>
</dbReference>